<accession>C4IYG4</accession>
<dbReference type="AlphaFoldDB" id="C4IYG4"/>
<evidence type="ECO:0000313" key="1">
    <source>
        <dbReference type="EMBL" id="ACR33964.1"/>
    </source>
</evidence>
<organism evidence="1">
    <name type="scientific">Zea mays</name>
    <name type="common">Maize</name>
    <dbReference type="NCBI Taxonomy" id="4577"/>
    <lineage>
        <taxon>Eukaryota</taxon>
        <taxon>Viridiplantae</taxon>
        <taxon>Streptophyta</taxon>
        <taxon>Embryophyta</taxon>
        <taxon>Tracheophyta</taxon>
        <taxon>Spermatophyta</taxon>
        <taxon>Magnoliopsida</taxon>
        <taxon>Liliopsida</taxon>
        <taxon>Poales</taxon>
        <taxon>Poaceae</taxon>
        <taxon>PACMAD clade</taxon>
        <taxon>Panicoideae</taxon>
        <taxon>Andropogonodae</taxon>
        <taxon>Andropogoneae</taxon>
        <taxon>Tripsacinae</taxon>
        <taxon>Zea</taxon>
    </lineage>
</organism>
<proteinExistence type="evidence at transcript level"/>
<reference evidence="1" key="1">
    <citation type="journal article" date="2009" name="PLoS Genet.">
        <title>Sequencing, mapping, and analysis of 27,455 maize full-length cDNAs.</title>
        <authorList>
            <person name="Soderlund C."/>
            <person name="Descour A."/>
            <person name="Kudrna D."/>
            <person name="Bomhoff M."/>
            <person name="Boyd L."/>
            <person name="Currie J."/>
            <person name="Angelova A."/>
            <person name="Collura K."/>
            <person name="Wissotski M."/>
            <person name="Ashley E."/>
            <person name="Morrow D."/>
            <person name="Fernandes J."/>
            <person name="Walbot V."/>
            <person name="Yu Y."/>
        </authorList>
    </citation>
    <scope>NUCLEOTIDE SEQUENCE</scope>
    <source>
        <strain evidence="1">B73</strain>
    </source>
</reference>
<name>C4IYG4_MAIZE</name>
<dbReference type="EMBL" id="BT083611">
    <property type="protein sequence ID" value="ACR33964.1"/>
    <property type="molecule type" value="mRNA"/>
</dbReference>
<protein>
    <submittedName>
        <fullName evidence="1">Uncharacterized protein</fullName>
    </submittedName>
</protein>
<reference evidence="1" key="2">
    <citation type="submission" date="2012-06" db="EMBL/GenBank/DDBJ databases">
        <authorList>
            <person name="Yu Y."/>
            <person name="Currie J."/>
            <person name="Lomeli R."/>
            <person name="Angelova A."/>
            <person name="Collura K."/>
            <person name="Wissotski M."/>
            <person name="Campos D."/>
            <person name="Kudrna D."/>
            <person name="Golser W."/>
            <person name="Ashely E."/>
            <person name="Descour A."/>
            <person name="Fernandes J."/>
            <person name="Soderlund C."/>
            <person name="Walbot V."/>
        </authorList>
    </citation>
    <scope>NUCLEOTIDE SEQUENCE</scope>
    <source>
        <strain evidence="1">B73</strain>
    </source>
</reference>
<sequence length="56" mass="5645">MAEGHGGAQTTAKMASDCAAASGREQQAGCDAVQINRSKGLASSGRGRNALLAWLL</sequence>